<feature type="chain" id="PRO_5011779068" evidence="7">
    <location>
        <begin position="21"/>
        <end position="136"/>
    </location>
</feature>
<keyword evidence="10" id="KW-1185">Reference proteome</keyword>
<dbReference type="Gene3D" id="1.10.760.10">
    <property type="entry name" value="Cytochrome c-like domain"/>
    <property type="match status" value="1"/>
</dbReference>
<dbReference type="InterPro" id="IPR009056">
    <property type="entry name" value="Cyt_c-like_dom"/>
</dbReference>
<evidence type="ECO:0000313" key="10">
    <source>
        <dbReference type="Proteomes" id="UP000199630"/>
    </source>
</evidence>
<gene>
    <name evidence="9" type="ORF">SAMN04487991_2109</name>
</gene>
<dbReference type="PROSITE" id="PS51007">
    <property type="entry name" value="CYTC"/>
    <property type="match status" value="1"/>
</dbReference>
<dbReference type="EMBL" id="FORH01000003">
    <property type="protein sequence ID" value="SFJ42213.1"/>
    <property type="molecule type" value="Genomic_DNA"/>
</dbReference>
<feature type="domain" description="Cytochrome c" evidence="8">
    <location>
        <begin position="21"/>
        <end position="135"/>
    </location>
</feature>
<dbReference type="GO" id="GO:0009055">
    <property type="term" value="F:electron transfer activity"/>
    <property type="evidence" value="ECO:0007669"/>
    <property type="project" value="InterPro"/>
</dbReference>
<keyword evidence="2 6" id="KW-0349">Heme</keyword>
<reference evidence="10" key="1">
    <citation type="submission" date="2016-10" db="EMBL/GenBank/DDBJ databases">
        <authorList>
            <person name="Varghese N."/>
            <person name="Submissions S."/>
        </authorList>
    </citation>
    <scope>NUCLEOTIDE SEQUENCE [LARGE SCALE GENOMIC DNA]</scope>
    <source>
        <strain evidence="10">DSM 26471</strain>
    </source>
</reference>
<dbReference type="Proteomes" id="UP000199630">
    <property type="component" value="Unassembled WGS sequence"/>
</dbReference>
<dbReference type="GO" id="GO:0046872">
    <property type="term" value="F:metal ion binding"/>
    <property type="evidence" value="ECO:0007669"/>
    <property type="project" value="UniProtKB-KW"/>
</dbReference>
<evidence type="ECO:0000256" key="7">
    <source>
        <dbReference type="SAM" id="SignalP"/>
    </source>
</evidence>
<dbReference type="InterPro" id="IPR036909">
    <property type="entry name" value="Cyt_c-like_dom_sf"/>
</dbReference>
<dbReference type="InterPro" id="IPR002327">
    <property type="entry name" value="Cyt_c_1A/1B"/>
</dbReference>
<dbReference type="OrthoDB" id="9805828at2"/>
<dbReference type="GO" id="GO:0020037">
    <property type="term" value="F:heme binding"/>
    <property type="evidence" value="ECO:0007669"/>
    <property type="project" value="InterPro"/>
</dbReference>
<dbReference type="STRING" id="588602.SAMN04487991_2109"/>
<name>A0A1I3R6I6_9RHOB</name>
<evidence type="ECO:0000256" key="5">
    <source>
        <dbReference type="ARBA" id="ARBA00023004"/>
    </source>
</evidence>
<organism evidence="9 10">
    <name type="scientific">Celeribacter neptunius</name>
    <dbReference type="NCBI Taxonomy" id="588602"/>
    <lineage>
        <taxon>Bacteria</taxon>
        <taxon>Pseudomonadati</taxon>
        <taxon>Pseudomonadota</taxon>
        <taxon>Alphaproteobacteria</taxon>
        <taxon>Rhodobacterales</taxon>
        <taxon>Roseobacteraceae</taxon>
        <taxon>Celeribacter</taxon>
    </lineage>
</organism>
<evidence type="ECO:0000256" key="1">
    <source>
        <dbReference type="ARBA" id="ARBA00022448"/>
    </source>
</evidence>
<evidence type="ECO:0000313" key="9">
    <source>
        <dbReference type="EMBL" id="SFJ42213.1"/>
    </source>
</evidence>
<dbReference type="RefSeq" id="WP_090060642.1">
    <property type="nucleotide sequence ID" value="NZ_FORH01000003.1"/>
</dbReference>
<evidence type="ECO:0000256" key="4">
    <source>
        <dbReference type="ARBA" id="ARBA00022982"/>
    </source>
</evidence>
<keyword evidence="4" id="KW-0249">Electron transport</keyword>
<evidence type="ECO:0000256" key="6">
    <source>
        <dbReference type="PROSITE-ProRule" id="PRU00433"/>
    </source>
</evidence>
<keyword evidence="3 6" id="KW-0479">Metal-binding</keyword>
<keyword evidence="7" id="KW-0732">Signal</keyword>
<dbReference type="SUPFAM" id="SSF46626">
    <property type="entry name" value="Cytochrome c"/>
    <property type="match status" value="1"/>
</dbReference>
<feature type="signal peptide" evidence="7">
    <location>
        <begin position="1"/>
        <end position="20"/>
    </location>
</feature>
<evidence type="ECO:0000256" key="3">
    <source>
        <dbReference type="ARBA" id="ARBA00022723"/>
    </source>
</evidence>
<keyword evidence="1" id="KW-0813">Transport</keyword>
<proteinExistence type="predicted"/>
<dbReference type="AlphaFoldDB" id="A0A1I3R6I6"/>
<sequence length="136" mass="14189">MRILSAALVVLPMMSLAAHAGDPAVGENDFKKCKACHAITAEDGTAIQKGGKTGPDLYGIVGRTAGTYEGFRYGDSLAAAGEAGLVWDEESIATYIQDPKAFLADVTGDAKAKTKMTYKHRKGAEDMAAYLASVSG</sequence>
<evidence type="ECO:0000256" key="2">
    <source>
        <dbReference type="ARBA" id="ARBA00022617"/>
    </source>
</evidence>
<evidence type="ECO:0000259" key="8">
    <source>
        <dbReference type="PROSITE" id="PS51007"/>
    </source>
</evidence>
<dbReference type="PANTHER" id="PTHR11961">
    <property type="entry name" value="CYTOCHROME C"/>
    <property type="match status" value="1"/>
</dbReference>
<keyword evidence="5 6" id="KW-0408">Iron</keyword>
<accession>A0A1I3R6I6</accession>
<protein>
    <submittedName>
        <fullName evidence="9">Cytochrome c</fullName>
    </submittedName>
</protein>